<protein>
    <submittedName>
        <fullName evidence="4">Lipase, GDSL</fullName>
    </submittedName>
</protein>
<dbReference type="GO" id="GO:0016788">
    <property type="term" value="F:hydrolase activity, acting on ester bonds"/>
    <property type="evidence" value="ECO:0007669"/>
    <property type="project" value="InterPro"/>
</dbReference>
<dbReference type="InterPro" id="IPR036514">
    <property type="entry name" value="SGNH_hydro_sf"/>
</dbReference>
<proteinExistence type="inferred from homology"/>
<evidence type="ECO:0000256" key="1">
    <source>
        <dbReference type="ARBA" id="ARBA00008668"/>
    </source>
</evidence>
<dbReference type="Pfam" id="PF00657">
    <property type="entry name" value="Lipase_GDSL"/>
    <property type="match status" value="1"/>
</dbReference>
<evidence type="ECO:0000313" key="5">
    <source>
        <dbReference type="Proteomes" id="UP000187203"/>
    </source>
</evidence>
<evidence type="ECO:0000313" key="4">
    <source>
        <dbReference type="EMBL" id="OMO81498.1"/>
    </source>
</evidence>
<feature type="region of interest" description="Disordered" evidence="3">
    <location>
        <begin position="1"/>
        <end position="165"/>
    </location>
</feature>
<gene>
    <name evidence="4" type="ORF">COLO4_23556</name>
</gene>
<reference evidence="5" key="1">
    <citation type="submission" date="2013-09" db="EMBL/GenBank/DDBJ databases">
        <title>Corchorus olitorius genome sequencing.</title>
        <authorList>
            <person name="Alam M."/>
            <person name="Haque M.S."/>
            <person name="Islam M.S."/>
            <person name="Emdad E.M."/>
            <person name="Islam M.M."/>
            <person name="Ahmed B."/>
            <person name="Halim A."/>
            <person name="Hossen Q.M.M."/>
            <person name="Hossain M.Z."/>
            <person name="Ahmed R."/>
            <person name="Khan M.M."/>
            <person name="Islam R."/>
            <person name="Rashid M.M."/>
            <person name="Khan S.A."/>
            <person name="Rahman M.S."/>
            <person name="Alam M."/>
            <person name="Yahiya A.S."/>
            <person name="Khan M.S."/>
            <person name="Azam M.S."/>
            <person name="Haque T."/>
            <person name="Lashkar M.Z.H."/>
            <person name="Akhand A.I."/>
            <person name="Morshed G."/>
            <person name="Roy S."/>
            <person name="Uddin K.S."/>
            <person name="Rabeya T."/>
            <person name="Hossain A.S."/>
            <person name="Chowdhury A."/>
            <person name="Snigdha A.R."/>
            <person name="Mortoza M.S."/>
            <person name="Matin S.A."/>
            <person name="Hoque S.M.E."/>
            <person name="Islam M.K."/>
            <person name="Roy D.K."/>
            <person name="Haider R."/>
            <person name="Moosa M.M."/>
            <person name="Elias S.M."/>
            <person name="Hasan A.M."/>
            <person name="Jahan S."/>
            <person name="Shafiuddin M."/>
            <person name="Mahmood N."/>
            <person name="Shommy N.S."/>
        </authorList>
    </citation>
    <scope>NUCLEOTIDE SEQUENCE [LARGE SCALE GENOMIC DNA]</scope>
    <source>
        <strain evidence="5">cv. O-4</strain>
    </source>
</reference>
<dbReference type="AlphaFoldDB" id="A0A1R3IFY2"/>
<evidence type="ECO:0000256" key="2">
    <source>
        <dbReference type="ARBA" id="ARBA00023180"/>
    </source>
</evidence>
<dbReference type="Gene3D" id="3.40.50.1110">
    <property type="entry name" value="SGNH hydrolase"/>
    <property type="match status" value="1"/>
</dbReference>
<dbReference type="InterPro" id="IPR001087">
    <property type="entry name" value="GDSL"/>
</dbReference>
<dbReference type="OrthoDB" id="1600564at2759"/>
<keyword evidence="2" id="KW-0325">Glycoprotein</keyword>
<dbReference type="STRING" id="93759.A0A1R3IFY2"/>
<comment type="similarity">
    <text evidence="1">Belongs to the 'GDSL' lipolytic enzyme family.</text>
</comment>
<organism evidence="4 5">
    <name type="scientific">Corchorus olitorius</name>
    <dbReference type="NCBI Taxonomy" id="93759"/>
    <lineage>
        <taxon>Eukaryota</taxon>
        <taxon>Viridiplantae</taxon>
        <taxon>Streptophyta</taxon>
        <taxon>Embryophyta</taxon>
        <taxon>Tracheophyta</taxon>
        <taxon>Spermatophyta</taxon>
        <taxon>Magnoliopsida</taxon>
        <taxon>eudicotyledons</taxon>
        <taxon>Gunneridae</taxon>
        <taxon>Pentapetalae</taxon>
        <taxon>rosids</taxon>
        <taxon>malvids</taxon>
        <taxon>Malvales</taxon>
        <taxon>Malvaceae</taxon>
        <taxon>Grewioideae</taxon>
        <taxon>Apeibeae</taxon>
        <taxon>Corchorus</taxon>
    </lineage>
</organism>
<name>A0A1R3IFY2_9ROSI</name>
<dbReference type="SUPFAM" id="SSF52266">
    <property type="entry name" value="SGNH hydrolase"/>
    <property type="match status" value="1"/>
</dbReference>
<comment type="caution">
    <text evidence="4">The sequence shown here is derived from an EMBL/GenBank/DDBJ whole genome shotgun (WGS) entry which is preliminary data.</text>
</comment>
<accession>A0A1R3IFY2</accession>
<evidence type="ECO:0000256" key="3">
    <source>
        <dbReference type="SAM" id="MobiDB-lite"/>
    </source>
</evidence>
<dbReference type="Proteomes" id="UP000187203">
    <property type="component" value="Unassembled WGS sequence"/>
</dbReference>
<keyword evidence="5" id="KW-1185">Reference proteome</keyword>
<dbReference type="EMBL" id="AWUE01018264">
    <property type="protein sequence ID" value="OMO81498.1"/>
    <property type="molecule type" value="Genomic_DNA"/>
</dbReference>
<dbReference type="PANTHER" id="PTHR22835">
    <property type="entry name" value="ZINC FINGER FYVE DOMAIN CONTAINING PROTEIN"/>
    <property type="match status" value="1"/>
</dbReference>
<dbReference type="PANTHER" id="PTHR22835:SF532">
    <property type="entry name" value="SERINE-RICH ADHESIN FOR PLATELETS-LIKE ISOFORM X1"/>
    <property type="match status" value="1"/>
</dbReference>
<sequence>MGSSSSSGTSDSDSSAPMGSSSSSGYDSSSSSGSDSASSPSMSPSSSMGTSSSDDSIMSPGSSTLDSSSSAPMGSSSSSYSDAPTSSASMGPSSSYSDSDSTSSPAYAPSSGSGSGDSTASGSSTTSGSISGSSDLSGSATFTASGSSQSSGSSTGSGSSDANASAGGGSSAEFAASGSFEISFKFSGTFKKVFAFGDSYTDTGNAQILGLMKNFVVAFLTKVFQGINPNLNTAGRSSNGRLVIDFLCDALNISSLQPYKALGANAGANFDSGVNFAIGGATSLSGDFFSKNKIGSNLQWQGVPPGFQTQADWYNDFLKQMACNGKSVEECKQEMGGHLIWLGQMGVDDYTRVLGSSISMRWLADLTITHISQILTTVLDSGAKNIVVQGLPPLGCIPVAKFFTPQFLKDEMGCSAIVNKAVTIHNDLLQTTLDQFRKRYPGSNIAYADYFNAYKTIVLNLGAYGFQDDSTACCGFGGGLLNFNLNILCGMAGTRPCSNPASHIHWDGIHLTEAMHKQITNLFLTKGFIKPSFDSMCSSKRPSN</sequence>